<reference evidence="2 3" key="1">
    <citation type="submission" date="2023-07" db="EMBL/GenBank/DDBJ databases">
        <title>Sequencing the genomes of 1000 actinobacteria strains.</title>
        <authorList>
            <person name="Klenk H.-P."/>
        </authorList>
    </citation>
    <scope>NUCLEOTIDE SEQUENCE [LARGE SCALE GENOMIC DNA]</scope>
    <source>
        <strain evidence="2 3">DSM 19426</strain>
    </source>
</reference>
<gene>
    <name evidence="2" type="ORF">J2S63_001535</name>
</gene>
<feature type="domain" description="PglD N-terminal" evidence="1">
    <location>
        <begin position="2"/>
        <end position="82"/>
    </location>
</feature>
<dbReference type="InterPro" id="IPR050179">
    <property type="entry name" value="Trans_hexapeptide_repeat"/>
</dbReference>
<sequence>MQIVVIGGSGAGREMLDVVEAINRSGQQEIDVLGVLDDGSPDAGKLAAYGLEHLGPVARLESMPAEVGYAIGIGSPRARARIDALAAGRPCPVLVHPTAVLAREVTLGPGTMVAAHATFMNHVVTGRHVHVSVGCSIGHDVHLDDYVEVSPTTALSGFVTAGRAAFFGTGAKVNPGLAVGAGAVVGSGAVVIRDVAPQVTVGGVPARPLT</sequence>
<dbReference type="InterPro" id="IPR041561">
    <property type="entry name" value="PglD_N"/>
</dbReference>
<evidence type="ECO:0000259" key="1">
    <source>
        <dbReference type="Pfam" id="PF17836"/>
    </source>
</evidence>
<name>A0ABU2BTN7_9ACTN</name>
<dbReference type="InterPro" id="IPR011004">
    <property type="entry name" value="Trimer_LpxA-like_sf"/>
</dbReference>
<protein>
    <submittedName>
        <fullName evidence="2">Sugar O-acyltransferase (Sialic acid O-acetyltransferase NeuD family)</fullName>
    </submittedName>
</protein>
<dbReference type="EMBL" id="JAVDYG010000001">
    <property type="protein sequence ID" value="MDR7361982.1"/>
    <property type="molecule type" value="Genomic_DNA"/>
</dbReference>
<comment type="caution">
    <text evidence="2">The sequence shown here is derived from an EMBL/GenBank/DDBJ whole genome shotgun (WGS) entry which is preliminary data.</text>
</comment>
<keyword evidence="3" id="KW-1185">Reference proteome</keyword>
<dbReference type="CDD" id="cd03360">
    <property type="entry name" value="LbH_AT_putative"/>
    <property type="match status" value="1"/>
</dbReference>
<dbReference type="Gene3D" id="3.40.50.20">
    <property type="match status" value="1"/>
</dbReference>
<dbReference type="SUPFAM" id="SSF51161">
    <property type="entry name" value="Trimeric LpxA-like enzymes"/>
    <property type="match status" value="1"/>
</dbReference>
<evidence type="ECO:0000313" key="3">
    <source>
        <dbReference type="Proteomes" id="UP001183648"/>
    </source>
</evidence>
<dbReference type="RefSeq" id="WP_310300798.1">
    <property type="nucleotide sequence ID" value="NZ_BAAAPS010000008.1"/>
</dbReference>
<proteinExistence type="predicted"/>
<dbReference type="Gene3D" id="2.160.10.10">
    <property type="entry name" value="Hexapeptide repeat proteins"/>
    <property type="match status" value="1"/>
</dbReference>
<accession>A0ABU2BTN7</accession>
<evidence type="ECO:0000313" key="2">
    <source>
        <dbReference type="EMBL" id="MDR7361982.1"/>
    </source>
</evidence>
<dbReference type="Pfam" id="PF17836">
    <property type="entry name" value="PglD_N"/>
    <property type="match status" value="1"/>
</dbReference>
<dbReference type="Proteomes" id="UP001183648">
    <property type="component" value="Unassembled WGS sequence"/>
</dbReference>
<dbReference type="InterPro" id="IPR020019">
    <property type="entry name" value="AcTrfase_PglD-like"/>
</dbReference>
<dbReference type="PANTHER" id="PTHR43300:SF7">
    <property type="entry name" value="UDP-N-ACETYLBACILLOSAMINE N-ACETYLTRANSFERASE"/>
    <property type="match status" value="1"/>
</dbReference>
<organism evidence="2 3">
    <name type="scientific">Nocardioides marmoribigeumensis</name>
    <dbReference type="NCBI Taxonomy" id="433649"/>
    <lineage>
        <taxon>Bacteria</taxon>
        <taxon>Bacillati</taxon>
        <taxon>Actinomycetota</taxon>
        <taxon>Actinomycetes</taxon>
        <taxon>Propionibacteriales</taxon>
        <taxon>Nocardioidaceae</taxon>
        <taxon>Nocardioides</taxon>
    </lineage>
</organism>
<dbReference type="PANTHER" id="PTHR43300">
    <property type="entry name" value="ACETYLTRANSFERASE"/>
    <property type="match status" value="1"/>
</dbReference>